<dbReference type="PANTHER" id="PTHR12169:SF6">
    <property type="entry name" value="AFG1-LIKE ATPASE"/>
    <property type="match status" value="1"/>
</dbReference>
<dbReference type="AlphaFoldDB" id="A0A075FAE8"/>
<reference evidence="3" key="2">
    <citation type="submission" date="2014-03" db="EMBL/GenBank/DDBJ databases">
        <authorList>
            <person name="Curson A.R.J."/>
            <person name="Burns O.J."/>
            <person name="Voget S."/>
            <person name="Daniel R."/>
            <person name="Todd J.D."/>
            <person name="McInnis K."/>
            <person name="Wexler M."/>
            <person name="Johnston A.W.B."/>
        </authorList>
    </citation>
    <scope>NUCLEOTIDE SEQUENCE</scope>
</reference>
<dbReference type="EMBL" id="KJ531203">
    <property type="protein sequence ID" value="AIE77300.1"/>
    <property type="molecule type" value="Genomic_DNA"/>
</dbReference>
<dbReference type="GO" id="GO:0005737">
    <property type="term" value="C:cytoplasm"/>
    <property type="evidence" value="ECO:0007669"/>
    <property type="project" value="TreeGrafter"/>
</dbReference>
<organism evidence="3">
    <name type="scientific">uncultured bacterium pBIO2154</name>
    <dbReference type="NCBI Taxonomy" id="1478045"/>
    <lineage>
        <taxon>Bacteria</taxon>
        <taxon>environmental samples</taxon>
    </lineage>
</organism>
<evidence type="ECO:0000256" key="1">
    <source>
        <dbReference type="ARBA" id="ARBA00022741"/>
    </source>
</evidence>
<sequence length="367" mass="41679">MSAAADFTTFLRQRAAEHGFTPDAAQFAAARELQRVQANLHSRQSRGLFSFLTRNRIIRGVYLWGGVGRGKSFLMDHFFAYVPDVSKKRVHFHRFMQEIHKSLFAHQGKEEPMALVARDIAAEVRLLCLDEFHVTDITDAMLMRRLLEGLMAEGVVLLTTSNFAPQELYLHGLQRKQFMPAIKLILERMAVVNVDAGTDYRLRELEKAGTYHTGAAAERRIDEAFSHIAGGADDNAPLDIEDRLIRVRRQAPGIAWFDFPELCAGPRGKPDYIELARRYHTILISGVPRFTEADGDQLRRFVWLVDEFYDRRVKLMLAAAVSVNELVADAADSDGFQAHLNASLKERLASRLTEMQTRQYLSQPHLP</sequence>
<evidence type="ECO:0000256" key="2">
    <source>
        <dbReference type="ARBA" id="ARBA00022840"/>
    </source>
</evidence>
<reference evidence="3" key="1">
    <citation type="journal article" date="2014" name="PLoS ONE">
        <title>Screening of metagenomic and genomic libraries reveals three classes of bacterial enzymes that overcome the toxicity of acrylate.</title>
        <authorList>
            <person name="Curson A.R."/>
            <person name="Burns O.J."/>
            <person name="Voget S."/>
            <person name="Daniel R."/>
            <person name="Todd J.D."/>
            <person name="McInnis K."/>
            <person name="Wexler M."/>
            <person name="Johnston A.W."/>
        </authorList>
    </citation>
    <scope>NUCLEOTIDE SEQUENCE</scope>
</reference>
<dbReference type="GO" id="GO:0016887">
    <property type="term" value="F:ATP hydrolysis activity"/>
    <property type="evidence" value="ECO:0007669"/>
    <property type="project" value="InterPro"/>
</dbReference>
<evidence type="ECO:0000313" key="3">
    <source>
        <dbReference type="EMBL" id="AIE77300.1"/>
    </source>
</evidence>
<keyword evidence="1" id="KW-0547">Nucleotide-binding</keyword>
<protein>
    <submittedName>
        <fullName evidence="3">Uncharacterized protein YhcM</fullName>
    </submittedName>
</protein>
<accession>A0A075FAE8</accession>
<keyword evidence="2" id="KW-0067">ATP-binding</keyword>
<dbReference type="SUPFAM" id="SSF52540">
    <property type="entry name" value="P-loop containing nucleoside triphosphate hydrolases"/>
    <property type="match status" value="1"/>
</dbReference>
<proteinExistence type="predicted"/>
<dbReference type="Pfam" id="PF03969">
    <property type="entry name" value="AFG1_ATPase"/>
    <property type="match status" value="1"/>
</dbReference>
<dbReference type="PANTHER" id="PTHR12169">
    <property type="entry name" value="ATPASE N2B"/>
    <property type="match status" value="1"/>
</dbReference>
<dbReference type="NCBIfam" id="NF040713">
    <property type="entry name" value="ZapE"/>
    <property type="match status" value="1"/>
</dbReference>
<dbReference type="Gene3D" id="3.40.50.300">
    <property type="entry name" value="P-loop containing nucleotide triphosphate hydrolases"/>
    <property type="match status" value="1"/>
</dbReference>
<dbReference type="InterPro" id="IPR027417">
    <property type="entry name" value="P-loop_NTPase"/>
</dbReference>
<dbReference type="GO" id="GO:0005524">
    <property type="term" value="F:ATP binding"/>
    <property type="evidence" value="ECO:0007669"/>
    <property type="project" value="UniProtKB-KW"/>
</dbReference>
<name>A0A075FAE8_9BACT</name>
<gene>
    <name evidence="3" type="primary">yhcM</name>
    <name evidence="3" type="ORF">pBIO2154_02</name>
</gene>
<dbReference type="InterPro" id="IPR005654">
    <property type="entry name" value="ATPase_AFG1-like"/>
</dbReference>